<gene>
    <name evidence="1" type="ORF">ACFFTR_01005</name>
</gene>
<keyword evidence="2" id="KW-1185">Reference proteome</keyword>
<evidence type="ECO:0000313" key="2">
    <source>
        <dbReference type="Proteomes" id="UP001589608"/>
    </source>
</evidence>
<organism evidence="1 2">
    <name type="scientific">Dactylosporangium vinaceum</name>
    <dbReference type="NCBI Taxonomy" id="53362"/>
    <lineage>
        <taxon>Bacteria</taxon>
        <taxon>Bacillati</taxon>
        <taxon>Actinomycetota</taxon>
        <taxon>Actinomycetes</taxon>
        <taxon>Micromonosporales</taxon>
        <taxon>Micromonosporaceae</taxon>
        <taxon>Dactylosporangium</taxon>
    </lineage>
</organism>
<feature type="non-terminal residue" evidence="1">
    <location>
        <position position="80"/>
    </location>
</feature>
<evidence type="ECO:0008006" key="3">
    <source>
        <dbReference type="Google" id="ProtNLM"/>
    </source>
</evidence>
<accession>A0ABV5LYP0</accession>
<reference evidence="1 2" key="1">
    <citation type="submission" date="2024-09" db="EMBL/GenBank/DDBJ databases">
        <authorList>
            <person name="Sun Q."/>
            <person name="Mori K."/>
        </authorList>
    </citation>
    <scope>NUCLEOTIDE SEQUENCE [LARGE SCALE GENOMIC DNA]</scope>
    <source>
        <strain evidence="1 2">JCM 3307</strain>
    </source>
</reference>
<dbReference type="Proteomes" id="UP001589608">
    <property type="component" value="Unassembled WGS sequence"/>
</dbReference>
<comment type="caution">
    <text evidence="1">The sequence shown here is derived from an EMBL/GenBank/DDBJ whole genome shotgun (WGS) entry which is preliminary data.</text>
</comment>
<name>A0ABV5LYP0_9ACTN</name>
<sequence>MFKIRESRRPQGCMPLLAERAAYFEFVGQGVRTGVACRLVGVAERTGWRWRRVAAEAAAAEAAVVAAVVAARPPVVVSGR</sequence>
<dbReference type="EMBL" id="JBHMCA010000005">
    <property type="protein sequence ID" value="MFB9441660.1"/>
    <property type="molecule type" value="Genomic_DNA"/>
</dbReference>
<evidence type="ECO:0000313" key="1">
    <source>
        <dbReference type="EMBL" id="MFB9441660.1"/>
    </source>
</evidence>
<proteinExistence type="predicted"/>
<protein>
    <recommendedName>
        <fullName evidence="3">Transposase</fullName>
    </recommendedName>
</protein>